<accession>A0A914XPL0</accession>
<protein>
    <submittedName>
        <fullName evidence="3">Uncharacterized protein</fullName>
    </submittedName>
</protein>
<dbReference type="WBParaSite" id="PSAMB.scaffold892size39221.g9427.t1">
    <property type="protein sequence ID" value="PSAMB.scaffold892size39221.g9427.t1"/>
    <property type="gene ID" value="PSAMB.scaffold892size39221.g9427"/>
</dbReference>
<feature type="region of interest" description="Disordered" evidence="1">
    <location>
        <begin position="142"/>
        <end position="166"/>
    </location>
</feature>
<dbReference type="Proteomes" id="UP000887566">
    <property type="component" value="Unplaced"/>
</dbReference>
<sequence length="166" mass="18508">MKETTVCVAPAPPLAEQQALDKKDEEIAELAHDVVKEVKESPPPPEPDDNACFKSPAQKQDQLPSRRRNNGEIVKQTNASTTPPPPSTAVRKTSKSTPKKTATDEGDEFIEEEIIDGFAIVSFRNGEDLAMWVKEQDDIRRAKEEAERPPKPGCGRCISLYGRRRR</sequence>
<evidence type="ECO:0000313" key="2">
    <source>
        <dbReference type="Proteomes" id="UP000887566"/>
    </source>
</evidence>
<organism evidence="2 3">
    <name type="scientific">Plectus sambesii</name>
    <dbReference type="NCBI Taxonomy" id="2011161"/>
    <lineage>
        <taxon>Eukaryota</taxon>
        <taxon>Metazoa</taxon>
        <taxon>Ecdysozoa</taxon>
        <taxon>Nematoda</taxon>
        <taxon>Chromadorea</taxon>
        <taxon>Plectida</taxon>
        <taxon>Plectina</taxon>
        <taxon>Plectoidea</taxon>
        <taxon>Plectidae</taxon>
        <taxon>Plectus</taxon>
    </lineage>
</organism>
<evidence type="ECO:0000313" key="3">
    <source>
        <dbReference type="WBParaSite" id="PSAMB.scaffold892size39221.g9427.t1"/>
    </source>
</evidence>
<proteinExistence type="predicted"/>
<reference evidence="3" key="1">
    <citation type="submission" date="2022-11" db="UniProtKB">
        <authorList>
            <consortium name="WormBaseParasite"/>
        </authorList>
    </citation>
    <scope>IDENTIFICATION</scope>
</reference>
<keyword evidence="2" id="KW-1185">Reference proteome</keyword>
<name>A0A914XPL0_9BILA</name>
<feature type="region of interest" description="Disordered" evidence="1">
    <location>
        <begin position="1"/>
        <end position="21"/>
    </location>
</feature>
<dbReference type="AlphaFoldDB" id="A0A914XPL0"/>
<feature type="region of interest" description="Disordered" evidence="1">
    <location>
        <begin position="33"/>
        <end position="107"/>
    </location>
</feature>
<evidence type="ECO:0000256" key="1">
    <source>
        <dbReference type="SAM" id="MobiDB-lite"/>
    </source>
</evidence>